<feature type="transmembrane region" description="Helical" evidence="2">
    <location>
        <begin position="292"/>
        <end position="311"/>
    </location>
</feature>
<keyword evidence="2" id="KW-0472">Membrane</keyword>
<dbReference type="InterPro" id="IPR050923">
    <property type="entry name" value="Cell_Proc_Reg/RNA_Proc"/>
</dbReference>
<dbReference type="InterPro" id="IPR000253">
    <property type="entry name" value="FHA_dom"/>
</dbReference>
<evidence type="ECO:0000256" key="2">
    <source>
        <dbReference type="SAM" id="Phobius"/>
    </source>
</evidence>
<dbReference type="SMART" id="SM00240">
    <property type="entry name" value="FHA"/>
    <property type="match status" value="1"/>
</dbReference>
<accession>A0ABR7N832</accession>
<dbReference type="Pfam" id="PF00498">
    <property type="entry name" value="FHA"/>
    <property type="match status" value="1"/>
</dbReference>
<evidence type="ECO:0000256" key="1">
    <source>
        <dbReference type="SAM" id="MobiDB-lite"/>
    </source>
</evidence>
<feature type="compositionally biased region" description="Basic and acidic residues" evidence="1">
    <location>
        <begin position="214"/>
        <end position="236"/>
    </location>
</feature>
<dbReference type="CDD" id="cd00060">
    <property type="entry name" value="FHA"/>
    <property type="match status" value="1"/>
</dbReference>
<keyword evidence="2" id="KW-1133">Transmembrane helix</keyword>
<dbReference type="InterPro" id="IPR045962">
    <property type="entry name" value="DUF6382"/>
</dbReference>
<feature type="transmembrane region" description="Helical" evidence="2">
    <location>
        <begin position="267"/>
        <end position="286"/>
    </location>
</feature>
<dbReference type="RefSeq" id="WP_249307578.1">
    <property type="nucleotide sequence ID" value="NZ_JACRSZ010000004.1"/>
</dbReference>
<keyword evidence="5" id="KW-1185">Reference proteome</keyword>
<comment type="caution">
    <text evidence="4">The sequence shown here is derived from an EMBL/GenBank/DDBJ whole genome shotgun (WGS) entry which is preliminary data.</text>
</comment>
<sequence length="506" mass="59060">MKIRFEHDISHNYMIPEPENEEENLSEESEMDYEVHMLEENQIRGFMRCIRKRINGETQYYYEITSKHSLAQICETDALRCGDIQKILGCLHGAMQQMEQYLLDGNKMVLDPMLIYLDIESRDAEFCYLPSYKKNIQESFRSFASYLLYHLNQADTEAVLRVYEINRKVQEKNYALLEILQEEPETSEEPGKTVGQSPDRERKKPVDVQTDFLAEDKNAELRTEKDKKESKSEWKRETKKKQTQKEKNQKTKKIETRKEHSERKMQMLTGMVYLVVMGITGIAAWMDFLTVTQAGGITFLITAALAYVLSWEKAREKNNGREKKKKETGIRWELPESEEEPWLMKDRNENAEIHQTDERKQNTEAVSGGKSMQKMAKVQTNSQNLSQQEEENVGATTLLWKGEEEYEPHLTLISMNPRERNSIVLVKDSYLIGKLKTKADICLEEEEISRIHAKIQKEGEEYYLCDMNSTNGTFINGRRLGVNEKVPLHVSDEIAFARTEYYIGNC</sequence>
<feature type="domain" description="FHA" evidence="3">
    <location>
        <begin position="430"/>
        <end position="480"/>
    </location>
</feature>
<dbReference type="PANTHER" id="PTHR23308">
    <property type="entry name" value="NUCLEAR INHIBITOR OF PROTEIN PHOSPHATASE-1"/>
    <property type="match status" value="1"/>
</dbReference>
<dbReference type="Gene3D" id="2.60.200.20">
    <property type="match status" value="1"/>
</dbReference>
<dbReference type="Pfam" id="PF19909">
    <property type="entry name" value="DUF6382"/>
    <property type="match status" value="1"/>
</dbReference>
<evidence type="ECO:0000313" key="5">
    <source>
        <dbReference type="Proteomes" id="UP000657421"/>
    </source>
</evidence>
<evidence type="ECO:0000259" key="3">
    <source>
        <dbReference type="PROSITE" id="PS50006"/>
    </source>
</evidence>
<proteinExistence type="predicted"/>
<protein>
    <submittedName>
        <fullName evidence="4">FHA domain-containing protein</fullName>
    </submittedName>
</protein>
<reference evidence="4 5" key="1">
    <citation type="submission" date="2020-08" db="EMBL/GenBank/DDBJ databases">
        <title>Genome public.</title>
        <authorList>
            <person name="Liu C."/>
            <person name="Sun Q."/>
        </authorList>
    </citation>
    <scope>NUCLEOTIDE SEQUENCE [LARGE SCALE GENOMIC DNA]</scope>
    <source>
        <strain evidence="4 5">NSJ-46</strain>
    </source>
</reference>
<dbReference type="PROSITE" id="PS50006">
    <property type="entry name" value="FHA_DOMAIN"/>
    <property type="match status" value="1"/>
</dbReference>
<dbReference type="SUPFAM" id="SSF49879">
    <property type="entry name" value="SMAD/FHA domain"/>
    <property type="match status" value="1"/>
</dbReference>
<dbReference type="EMBL" id="JACRSZ010000004">
    <property type="protein sequence ID" value="MBC8572551.1"/>
    <property type="molecule type" value="Genomic_DNA"/>
</dbReference>
<dbReference type="InterPro" id="IPR008984">
    <property type="entry name" value="SMAD_FHA_dom_sf"/>
</dbReference>
<feature type="compositionally biased region" description="Basic and acidic residues" evidence="1">
    <location>
        <begin position="243"/>
        <end position="262"/>
    </location>
</feature>
<name>A0ABR7N832_9FIRM</name>
<keyword evidence="2" id="KW-0812">Transmembrane</keyword>
<feature type="region of interest" description="Disordered" evidence="1">
    <location>
        <begin position="180"/>
        <end position="262"/>
    </location>
</feature>
<dbReference type="Proteomes" id="UP000657421">
    <property type="component" value="Unassembled WGS sequence"/>
</dbReference>
<gene>
    <name evidence="4" type="ORF">H8716_05545</name>
</gene>
<evidence type="ECO:0000313" key="4">
    <source>
        <dbReference type="EMBL" id="MBC8572551.1"/>
    </source>
</evidence>
<organism evidence="4 5">
    <name type="scientific">Jingyaoa shaoxingensis</name>
    <dbReference type="NCBI Taxonomy" id="2763671"/>
    <lineage>
        <taxon>Bacteria</taxon>
        <taxon>Bacillati</taxon>
        <taxon>Bacillota</taxon>
        <taxon>Clostridia</taxon>
        <taxon>Lachnospirales</taxon>
        <taxon>Lachnospiraceae</taxon>
        <taxon>Jingyaoa</taxon>
    </lineage>
</organism>